<evidence type="ECO:0000313" key="2">
    <source>
        <dbReference type="Proteomes" id="UP000073492"/>
    </source>
</evidence>
<dbReference type="AlphaFoldDB" id="A0A139IPQ6"/>
<organism evidence="1 2">
    <name type="scientific">Pseudocercospora musae</name>
    <dbReference type="NCBI Taxonomy" id="113226"/>
    <lineage>
        <taxon>Eukaryota</taxon>
        <taxon>Fungi</taxon>
        <taxon>Dikarya</taxon>
        <taxon>Ascomycota</taxon>
        <taxon>Pezizomycotina</taxon>
        <taxon>Dothideomycetes</taxon>
        <taxon>Dothideomycetidae</taxon>
        <taxon>Mycosphaerellales</taxon>
        <taxon>Mycosphaerellaceae</taxon>
        <taxon>Pseudocercospora</taxon>
    </lineage>
</organism>
<keyword evidence="2" id="KW-1185">Reference proteome</keyword>
<proteinExistence type="predicted"/>
<reference evidence="1 2" key="1">
    <citation type="submission" date="2015-07" db="EMBL/GenBank/DDBJ databases">
        <title>Comparative genomics of the Sigatoka disease complex on banana suggests a link between parallel evolutionary changes in Pseudocercospora fijiensis and Pseudocercospora eumusae and increased virulence on the banana host.</title>
        <authorList>
            <person name="Chang T.-C."/>
            <person name="Salvucci A."/>
            <person name="Crous P.W."/>
            <person name="Stergiopoulos I."/>
        </authorList>
    </citation>
    <scope>NUCLEOTIDE SEQUENCE [LARGE SCALE GENOMIC DNA]</scope>
    <source>
        <strain evidence="1 2">CBS 116634</strain>
    </source>
</reference>
<comment type="caution">
    <text evidence="1">The sequence shown here is derived from an EMBL/GenBank/DDBJ whole genome shotgun (WGS) entry which is preliminary data.</text>
</comment>
<dbReference type="EMBL" id="LFZO01000031">
    <property type="protein sequence ID" value="KXT16709.1"/>
    <property type="molecule type" value="Genomic_DNA"/>
</dbReference>
<dbReference type="Proteomes" id="UP000073492">
    <property type="component" value="Unassembled WGS sequence"/>
</dbReference>
<evidence type="ECO:0008006" key="3">
    <source>
        <dbReference type="Google" id="ProtNLM"/>
    </source>
</evidence>
<feature type="non-terminal residue" evidence="1">
    <location>
        <position position="205"/>
    </location>
</feature>
<protein>
    <recommendedName>
        <fullName evidence="3">Transcription factor domain-containing protein</fullName>
    </recommendedName>
</protein>
<evidence type="ECO:0000313" key="1">
    <source>
        <dbReference type="EMBL" id="KXT16709.1"/>
    </source>
</evidence>
<gene>
    <name evidence="1" type="ORF">AC579_5262</name>
</gene>
<name>A0A139IPQ6_9PEZI</name>
<dbReference type="OrthoDB" id="4356994at2759"/>
<sequence length="205" mass="23046">MEGGDISALNDDFIGSEVPKNLICPSDDTDHEFLMHVRLAQLCSRMLGRLYSKAACNTAHDALAEEVRLMIAATIEWIEDARAMQPKEKSVPSCPTTWTWYLLLLYIFNRSLALPSDSIARQKVELAVSTHTSEILESLLYQDPQTVRRRPTFLRTATTAFCVSACLFGVYADTTSQFRQLGFALGFFARLNQNEKVSWDELSAV</sequence>
<accession>A0A139IPQ6</accession>
<dbReference type="STRING" id="113226.A0A139IPQ6"/>